<proteinExistence type="predicted"/>
<dbReference type="AlphaFoldDB" id="A0A3S5A144"/>
<feature type="region of interest" description="Disordered" evidence="1">
    <location>
        <begin position="1"/>
        <end position="42"/>
    </location>
</feature>
<feature type="compositionally biased region" description="Basic and acidic residues" evidence="1">
    <location>
        <begin position="89"/>
        <end position="100"/>
    </location>
</feature>
<gene>
    <name evidence="2" type="ORF">PXEA_LOCUS10426</name>
</gene>
<evidence type="ECO:0000256" key="1">
    <source>
        <dbReference type="SAM" id="MobiDB-lite"/>
    </source>
</evidence>
<evidence type="ECO:0000313" key="2">
    <source>
        <dbReference type="EMBL" id="VEL16986.1"/>
    </source>
</evidence>
<sequence>MLIWPLEEARSSRQCQSHPSNGLQPSSPVPTNPPNACTDSNTKQSDWGCGFLGPHSAYGPPENMFFHEGLPVGQPTRWLGGYDNGASEAEQHPDWSKRLG</sequence>
<keyword evidence="3" id="KW-1185">Reference proteome</keyword>
<reference evidence="2" key="1">
    <citation type="submission" date="2018-11" db="EMBL/GenBank/DDBJ databases">
        <authorList>
            <consortium name="Pathogen Informatics"/>
        </authorList>
    </citation>
    <scope>NUCLEOTIDE SEQUENCE</scope>
</reference>
<feature type="region of interest" description="Disordered" evidence="1">
    <location>
        <begin position="77"/>
        <end position="100"/>
    </location>
</feature>
<dbReference type="Proteomes" id="UP000784294">
    <property type="component" value="Unassembled WGS sequence"/>
</dbReference>
<name>A0A3S5A144_9PLAT</name>
<protein>
    <submittedName>
        <fullName evidence="2">Uncharacterized protein</fullName>
    </submittedName>
</protein>
<feature type="compositionally biased region" description="Polar residues" evidence="1">
    <location>
        <begin position="12"/>
        <end position="26"/>
    </location>
</feature>
<dbReference type="EMBL" id="CAAALY010030603">
    <property type="protein sequence ID" value="VEL16986.1"/>
    <property type="molecule type" value="Genomic_DNA"/>
</dbReference>
<evidence type="ECO:0000313" key="3">
    <source>
        <dbReference type="Proteomes" id="UP000784294"/>
    </source>
</evidence>
<accession>A0A3S5A144</accession>
<comment type="caution">
    <text evidence="2">The sequence shown here is derived from an EMBL/GenBank/DDBJ whole genome shotgun (WGS) entry which is preliminary data.</text>
</comment>
<organism evidence="2 3">
    <name type="scientific">Protopolystoma xenopodis</name>
    <dbReference type="NCBI Taxonomy" id="117903"/>
    <lineage>
        <taxon>Eukaryota</taxon>
        <taxon>Metazoa</taxon>
        <taxon>Spiralia</taxon>
        <taxon>Lophotrochozoa</taxon>
        <taxon>Platyhelminthes</taxon>
        <taxon>Monogenea</taxon>
        <taxon>Polyopisthocotylea</taxon>
        <taxon>Polystomatidea</taxon>
        <taxon>Polystomatidae</taxon>
        <taxon>Protopolystoma</taxon>
    </lineage>
</organism>